<proteinExistence type="predicted"/>
<evidence type="ECO:0000256" key="1">
    <source>
        <dbReference type="SAM" id="MobiDB-lite"/>
    </source>
</evidence>
<organism evidence="2">
    <name type="scientific">marine metagenome</name>
    <dbReference type="NCBI Taxonomy" id="408172"/>
    <lineage>
        <taxon>unclassified sequences</taxon>
        <taxon>metagenomes</taxon>
        <taxon>ecological metagenomes</taxon>
    </lineage>
</organism>
<feature type="region of interest" description="Disordered" evidence="1">
    <location>
        <begin position="185"/>
        <end position="214"/>
    </location>
</feature>
<dbReference type="EMBL" id="UINC01020255">
    <property type="protein sequence ID" value="SVA85221.1"/>
    <property type="molecule type" value="Genomic_DNA"/>
</dbReference>
<dbReference type="AlphaFoldDB" id="A0A381Z8E8"/>
<accession>A0A381Z8E8</accession>
<feature type="compositionally biased region" description="Basic residues" evidence="1">
    <location>
        <begin position="194"/>
        <end position="214"/>
    </location>
</feature>
<name>A0A381Z8E8_9ZZZZ</name>
<reference evidence="2" key="1">
    <citation type="submission" date="2018-05" db="EMBL/GenBank/DDBJ databases">
        <authorList>
            <person name="Lanie J.A."/>
            <person name="Ng W.-L."/>
            <person name="Kazmierczak K.M."/>
            <person name="Andrzejewski T.M."/>
            <person name="Davidsen T.M."/>
            <person name="Wayne K.J."/>
            <person name="Tettelin H."/>
            <person name="Glass J.I."/>
            <person name="Rusch D."/>
            <person name="Podicherti R."/>
            <person name="Tsui H.-C.T."/>
            <person name="Winkler M.E."/>
        </authorList>
    </citation>
    <scope>NUCLEOTIDE SEQUENCE</scope>
</reference>
<evidence type="ECO:0000313" key="2">
    <source>
        <dbReference type="EMBL" id="SVA85221.1"/>
    </source>
</evidence>
<feature type="region of interest" description="Disordered" evidence="1">
    <location>
        <begin position="1"/>
        <end position="59"/>
    </location>
</feature>
<sequence length="214" mass="24860">MVARRKRIVAETDNSDWQAPKKRRKPRKPMSEEQRVAAAARLEKAREKRKAKDPDYGMSGIHESLRNLPDVHPLHPKKVKLWIKSHKDLTSSARSDVRRKVKGALAQVGIHEGYLRNLQKYLRDGDWVDMFYGEHQQHQIGYRCISQAYYWFGPKKGEPKFDVGTYYPLLGCVYTQEMFDEEEGISNVGSGERKRSRKRSTRTVAKDKKKSKAS</sequence>
<protein>
    <submittedName>
        <fullName evidence="2">Uncharacterized protein</fullName>
    </submittedName>
</protein>
<gene>
    <name evidence="2" type="ORF">METZ01_LOCUS138075</name>
</gene>
<feature type="compositionally biased region" description="Basic and acidic residues" evidence="1">
    <location>
        <begin position="29"/>
        <end position="55"/>
    </location>
</feature>